<sequence>MKPMFLAASSRTVWLSLGKLNKDTVLQGLLIFPIIRMRVTIIFTCFLATVYGGPLHRPATKYILHQAHHRQQQLQPEAIPSPEAARELERVRQILEQYTQMFPPVVQPQNPVPNTPQLVLPSGTPLETPPHDPPTAAGSTHLVPFTPDQQVVPEAVSAQPGLVGDLPVQPMTQAPELAAETISPALPNEQGPQAGAPELLPVQPNTWAPQPGGPFLVPLPPNTQGAQPTDQPAQIPQVFSPYGFLPVFPSQSGTQQFPGFGLPVFFPAGYPQLPAQPTETAQNAQPSLPVQPVQPAQPTQTGQQQVPQIFYMIRQPMAGPFGSASSEELQAAGPMGGLGMFLPGFGGGISNTGVNPIIPGGLPAGQGADPAQPVVPPTSPVLPAGQETPLPTDTAAGVMAAEPTNQSNPSAPNPATQSSNAHPAPPTSSRSSTRPDATSNTGSTITGAETDLYP</sequence>
<reference evidence="2" key="1">
    <citation type="submission" date="2021-01" db="EMBL/GenBank/DDBJ databases">
        <authorList>
            <person name="Zahm M."/>
            <person name="Roques C."/>
            <person name="Cabau C."/>
            <person name="Klopp C."/>
            <person name="Donnadieu C."/>
            <person name="Jouanno E."/>
            <person name="Lampietro C."/>
            <person name="Louis A."/>
            <person name="Herpin A."/>
            <person name="Echchiki A."/>
            <person name="Berthelot C."/>
            <person name="Parey E."/>
            <person name="Roest-Crollius H."/>
            <person name="Braasch I."/>
            <person name="Postlethwait J."/>
            <person name="Bobe J."/>
            <person name="Montfort J."/>
            <person name="Bouchez O."/>
            <person name="Begum T."/>
            <person name="Mejri S."/>
            <person name="Adams A."/>
            <person name="Chen W.-J."/>
            <person name="Guiguen Y."/>
        </authorList>
    </citation>
    <scope>NUCLEOTIDE SEQUENCE</scope>
    <source>
        <tissue evidence="2">Blood</tissue>
    </source>
</reference>
<proteinExistence type="predicted"/>
<feature type="compositionally biased region" description="Polar residues" evidence="1">
    <location>
        <begin position="403"/>
        <end position="421"/>
    </location>
</feature>
<gene>
    <name evidence="2" type="ORF">AGOR_G00191330</name>
</gene>
<evidence type="ECO:0000313" key="2">
    <source>
        <dbReference type="EMBL" id="KAI1887537.1"/>
    </source>
</evidence>
<organism evidence="2 3">
    <name type="scientific">Albula goreensis</name>
    <dbReference type="NCBI Taxonomy" id="1534307"/>
    <lineage>
        <taxon>Eukaryota</taxon>
        <taxon>Metazoa</taxon>
        <taxon>Chordata</taxon>
        <taxon>Craniata</taxon>
        <taxon>Vertebrata</taxon>
        <taxon>Euteleostomi</taxon>
        <taxon>Actinopterygii</taxon>
        <taxon>Neopterygii</taxon>
        <taxon>Teleostei</taxon>
        <taxon>Albuliformes</taxon>
        <taxon>Albulidae</taxon>
        <taxon>Albula</taxon>
    </lineage>
</organism>
<comment type="caution">
    <text evidence="2">The sequence shown here is derived from an EMBL/GenBank/DDBJ whole genome shotgun (WGS) entry which is preliminary data.</text>
</comment>
<protein>
    <recommendedName>
        <fullName evidence="4">Ameloblastin</fullName>
    </recommendedName>
</protein>
<feature type="region of interest" description="Disordered" evidence="1">
    <location>
        <begin position="360"/>
        <end position="454"/>
    </location>
</feature>
<dbReference type="Proteomes" id="UP000829720">
    <property type="component" value="Unassembled WGS sequence"/>
</dbReference>
<dbReference type="EMBL" id="JAERUA010000018">
    <property type="protein sequence ID" value="KAI1887537.1"/>
    <property type="molecule type" value="Genomic_DNA"/>
</dbReference>
<feature type="compositionally biased region" description="Low complexity" evidence="1">
    <location>
        <begin position="427"/>
        <end position="439"/>
    </location>
</feature>
<dbReference type="AlphaFoldDB" id="A0A8T3CV26"/>
<feature type="compositionally biased region" description="Low complexity" evidence="1">
    <location>
        <begin position="285"/>
        <end position="303"/>
    </location>
</feature>
<feature type="compositionally biased region" description="Polar residues" evidence="1">
    <location>
        <begin position="275"/>
        <end position="284"/>
    </location>
</feature>
<accession>A0A8T3CV26</accession>
<evidence type="ECO:0000256" key="1">
    <source>
        <dbReference type="SAM" id="MobiDB-lite"/>
    </source>
</evidence>
<dbReference type="OrthoDB" id="8965022at2759"/>
<feature type="region of interest" description="Disordered" evidence="1">
    <location>
        <begin position="274"/>
        <end position="303"/>
    </location>
</feature>
<name>A0A8T3CV26_9TELE</name>
<keyword evidence="3" id="KW-1185">Reference proteome</keyword>
<evidence type="ECO:0000313" key="3">
    <source>
        <dbReference type="Proteomes" id="UP000829720"/>
    </source>
</evidence>
<evidence type="ECO:0008006" key="4">
    <source>
        <dbReference type="Google" id="ProtNLM"/>
    </source>
</evidence>